<dbReference type="PANTHER" id="PTHR31424">
    <property type="entry name" value="PROTEIN CBG23806"/>
    <property type="match status" value="1"/>
</dbReference>
<feature type="compositionally biased region" description="Polar residues" evidence="2">
    <location>
        <begin position="665"/>
        <end position="681"/>
    </location>
</feature>
<feature type="compositionally biased region" description="Low complexity" evidence="2">
    <location>
        <begin position="539"/>
        <end position="596"/>
    </location>
</feature>
<keyword evidence="3" id="KW-0732">Signal</keyword>
<organism evidence="4 5">
    <name type="scientific">Stylophora pistillata</name>
    <name type="common">Smooth cauliflower coral</name>
    <dbReference type="NCBI Taxonomy" id="50429"/>
    <lineage>
        <taxon>Eukaryota</taxon>
        <taxon>Metazoa</taxon>
        <taxon>Cnidaria</taxon>
        <taxon>Anthozoa</taxon>
        <taxon>Hexacorallia</taxon>
        <taxon>Scleractinia</taxon>
        <taxon>Astrocoeniina</taxon>
        <taxon>Pocilloporidae</taxon>
        <taxon>Stylophora</taxon>
    </lineage>
</organism>
<feature type="compositionally biased region" description="Polar residues" evidence="2">
    <location>
        <begin position="597"/>
        <end position="607"/>
    </location>
</feature>
<feature type="non-terminal residue" evidence="4">
    <location>
        <position position="1066"/>
    </location>
</feature>
<evidence type="ECO:0000313" key="5">
    <source>
        <dbReference type="Proteomes" id="UP000225706"/>
    </source>
</evidence>
<feature type="compositionally biased region" description="Low complexity" evidence="2">
    <location>
        <begin position="608"/>
        <end position="658"/>
    </location>
</feature>
<dbReference type="Gene3D" id="3.30.70.330">
    <property type="match status" value="1"/>
</dbReference>
<feature type="coiled-coil region" evidence="1">
    <location>
        <begin position="415"/>
        <end position="442"/>
    </location>
</feature>
<feature type="signal peptide" evidence="3">
    <location>
        <begin position="1"/>
        <end position="22"/>
    </location>
</feature>
<feature type="compositionally biased region" description="Basic and acidic residues" evidence="2">
    <location>
        <begin position="991"/>
        <end position="1012"/>
    </location>
</feature>
<gene>
    <name evidence="4" type="ORF">AWC38_SpisGene17854</name>
</gene>
<comment type="caution">
    <text evidence="4">The sequence shown here is derived from an EMBL/GenBank/DDBJ whole genome shotgun (WGS) entry which is preliminary data.</text>
</comment>
<proteinExistence type="predicted"/>
<evidence type="ECO:0000256" key="3">
    <source>
        <dbReference type="SAM" id="SignalP"/>
    </source>
</evidence>
<feature type="coiled-coil region" evidence="1">
    <location>
        <begin position="145"/>
        <end position="204"/>
    </location>
</feature>
<evidence type="ECO:0000256" key="1">
    <source>
        <dbReference type="SAM" id="Coils"/>
    </source>
</evidence>
<sequence>MGLEINALVLFLLLTFINSASAIEQEFDGAESGDVPSFTYEINNYLIYTVCKELEGKIDDLSTESAWSARIRRIFEESALKGLILNNRIVNVFKKKISLLLSALRKAGQKGGRHVKKLKEKWQKETYSFKIFYNEIEACQLQEENRGLRGQKRKLEASLADEQAKRLKVEEKLEQVLNKAEKDEKKYEKKFKILARKIAKLQRDGKRGPAKKKKFTDYTKQHQSRLRQQMKENCQATLSFLGLYDFIATKVEVFNGETQQYETFSLIDENELPLKDKDSTELTDENLDEINMWIYIKDKFNISNEAWHELAMKTKQMPNSYKLEKKLKELNAKWNLQPTPGQAEGVQLSFKESLEEQVIRLQGKGVLNINTKIKVKISGDGTNIGKRLKIVNLTYTILNERDIAMSEKGNYILAIIKTTESYDNLKATLADLNDEMQNLKQICVGDYKCDIEYFLGGDWKFLACVCGLGAANQDYACIWCKFSGLRAAVAILTSKTSSTEISILISGSSFLPESEDIIFAVLVKVSMAGLFNRKGKGKAPWPAQQASSSQAPWSAQQASSSQASWSAQQASSSQAPWSAQEASSSEAPWSAQQASSTQAPWSAQETLSSQASWSAQETSSSQASWSAQQASSSEAPWSAQQASLKLEQRSAQQAPSRQSPDRSRQQLTTSSALSQAQQEPLLTSASSHAALTLQPSLSLSCVDVTSPKECDKDQDFFERNKFIVTGMNQCTTEDGLMNFIEVISGEEVEEVQILRQYRALVTMANDIKDFSDFKRKGEARPLDSVQVSIEQAPVCRSILVTGISENTTHDTIQLCFENRKKNCGGPVDKVYFTPGSGRAVVVFKDPKDNYIKQEDYVCISDLMRKYIGEFRENNLRSIEDQLKEFYVSIKNGERHEHFEISGKREGLKRARKKLDHLTNDIALHAFDIEQPGLLKYLDTEKGRCLVKAVEKEQDCVIGFKENLCRESETESTASTGEEEMTIDEGNEYDDEINHDSDDNKDSVGTADDGKCDDNDEVDQNDASGCGLNDVTSAVDEGTTVGNDTSTLVTTHGHNISWKPGFIEQEK</sequence>
<accession>A0A2B4RLU2</accession>
<dbReference type="EMBL" id="LSMT01000448">
    <property type="protein sequence ID" value="PFX17789.1"/>
    <property type="molecule type" value="Genomic_DNA"/>
</dbReference>
<dbReference type="Pfam" id="PF23085">
    <property type="entry name" value="RRM_PARP14_3"/>
    <property type="match status" value="1"/>
</dbReference>
<keyword evidence="5" id="KW-1185">Reference proteome</keyword>
<dbReference type="AlphaFoldDB" id="A0A2B4RLU2"/>
<dbReference type="PANTHER" id="PTHR31424:SF3">
    <property type="entry name" value="RING-TYPE DOMAIN-CONTAINING PROTEIN"/>
    <property type="match status" value="1"/>
</dbReference>
<evidence type="ECO:0008006" key="6">
    <source>
        <dbReference type="Google" id="ProtNLM"/>
    </source>
</evidence>
<dbReference type="OrthoDB" id="5990487at2759"/>
<evidence type="ECO:0000313" key="4">
    <source>
        <dbReference type="EMBL" id="PFX17789.1"/>
    </source>
</evidence>
<keyword evidence="1" id="KW-0175">Coiled coil</keyword>
<feature type="chain" id="PRO_5012880107" description="RRM domain-containing protein" evidence="3">
    <location>
        <begin position="23"/>
        <end position="1066"/>
    </location>
</feature>
<evidence type="ECO:0000256" key="2">
    <source>
        <dbReference type="SAM" id="MobiDB-lite"/>
    </source>
</evidence>
<feature type="region of interest" description="Disordered" evidence="2">
    <location>
        <begin position="539"/>
        <end position="681"/>
    </location>
</feature>
<dbReference type="Proteomes" id="UP000225706">
    <property type="component" value="Unassembled WGS sequence"/>
</dbReference>
<reference evidence="5" key="1">
    <citation type="journal article" date="2017" name="bioRxiv">
        <title>Comparative analysis of the genomes of Stylophora pistillata and Acropora digitifera provides evidence for extensive differences between species of corals.</title>
        <authorList>
            <person name="Voolstra C.R."/>
            <person name="Li Y."/>
            <person name="Liew Y.J."/>
            <person name="Baumgarten S."/>
            <person name="Zoccola D."/>
            <person name="Flot J.-F."/>
            <person name="Tambutte S."/>
            <person name="Allemand D."/>
            <person name="Aranda M."/>
        </authorList>
    </citation>
    <scope>NUCLEOTIDE SEQUENCE [LARGE SCALE GENOMIC DNA]</scope>
</reference>
<dbReference type="InterPro" id="IPR012677">
    <property type="entry name" value="Nucleotide-bd_a/b_plait_sf"/>
</dbReference>
<name>A0A2B4RLU2_STYPI</name>
<feature type="region of interest" description="Disordered" evidence="2">
    <location>
        <begin position="987"/>
        <end position="1030"/>
    </location>
</feature>
<protein>
    <recommendedName>
        <fullName evidence="6">RRM domain-containing protein</fullName>
    </recommendedName>
</protein>